<dbReference type="OrthoDB" id="10033535at2759"/>
<dbReference type="Gene3D" id="1.10.1450.10">
    <property type="entry name" value="Tetraspanin"/>
    <property type="match status" value="1"/>
</dbReference>
<protein>
    <recommendedName>
        <fullName evidence="6">Tetraspanin</fullName>
    </recommendedName>
</protein>
<feature type="transmembrane region" description="Helical" evidence="6">
    <location>
        <begin position="6"/>
        <end position="32"/>
    </location>
</feature>
<comment type="similarity">
    <text evidence="2 6">Belongs to the tetraspanin (TM4SF) family.</text>
</comment>
<dbReference type="InterPro" id="IPR008952">
    <property type="entry name" value="Tetraspanin_EC2_sf"/>
</dbReference>
<proteinExistence type="inferred from homology"/>
<keyword evidence="8" id="KW-1185">Reference proteome</keyword>
<evidence type="ECO:0000256" key="5">
    <source>
        <dbReference type="ARBA" id="ARBA00023136"/>
    </source>
</evidence>
<keyword evidence="4 6" id="KW-1133">Transmembrane helix</keyword>
<evidence type="ECO:0000256" key="3">
    <source>
        <dbReference type="ARBA" id="ARBA00022692"/>
    </source>
</evidence>
<feature type="transmembrane region" description="Helical" evidence="6">
    <location>
        <begin position="81"/>
        <end position="104"/>
    </location>
</feature>
<dbReference type="PIRSF" id="PIRSF002419">
    <property type="entry name" value="Tetraspanin"/>
    <property type="match status" value="1"/>
</dbReference>
<evidence type="ECO:0000256" key="4">
    <source>
        <dbReference type="ARBA" id="ARBA00022989"/>
    </source>
</evidence>
<dbReference type="InterPro" id="IPR018499">
    <property type="entry name" value="Tetraspanin/Peripherin"/>
</dbReference>
<comment type="subcellular location">
    <subcellularLocation>
        <location evidence="1 6">Membrane</location>
        <topology evidence="1 6">Multi-pass membrane protein</topology>
    </subcellularLocation>
</comment>
<evidence type="ECO:0000256" key="6">
    <source>
        <dbReference type="RuleBase" id="RU361218"/>
    </source>
</evidence>
<feature type="non-terminal residue" evidence="7">
    <location>
        <position position="1"/>
    </location>
</feature>
<dbReference type="PANTHER" id="PTHR19282">
    <property type="entry name" value="TETRASPANIN"/>
    <property type="match status" value="1"/>
</dbReference>
<evidence type="ECO:0000313" key="7">
    <source>
        <dbReference type="EMBL" id="NXD84783.1"/>
    </source>
</evidence>
<evidence type="ECO:0000256" key="1">
    <source>
        <dbReference type="ARBA" id="ARBA00004141"/>
    </source>
</evidence>
<organism evidence="7 8">
    <name type="scientific">Halcyon senegalensis</name>
    <dbReference type="NCBI Taxonomy" id="342381"/>
    <lineage>
        <taxon>Eukaryota</taxon>
        <taxon>Metazoa</taxon>
        <taxon>Chordata</taxon>
        <taxon>Craniata</taxon>
        <taxon>Vertebrata</taxon>
        <taxon>Euteleostomi</taxon>
        <taxon>Archelosauria</taxon>
        <taxon>Archosauria</taxon>
        <taxon>Dinosauria</taxon>
        <taxon>Saurischia</taxon>
        <taxon>Theropoda</taxon>
        <taxon>Coelurosauria</taxon>
        <taxon>Aves</taxon>
        <taxon>Neognathae</taxon>
        <taxon>Neoaves</taxon>
        <taxon>Telluraves</taxon>
        <taxon>Coraciimorphae</taxon>
        <taxon>Coraciiformes</taxon>
        <taxon>Alcedinidae</taxon>
        <taxon>Halcyon</taxon>
    </lineage>
</organism>
<dbReference type="GO" id="GO:0005886">
    <property type="term" value="C:plasma membrane"/>
    <property type="evidence" value="ECO:0007669"/>
    <property type="project" value="TreeGrafter"/>
</dbReference>
<dbReference type="Pfam" id="PF00335">
    <property type="entry name" value="Tetraspanin"/>
    <property type="match status" value="1"/>
</dbReference>
<feature type="transmembrane region" description="Helical" evidence="6">
    <location>
        <begin position="44"/>
        <end position="69"/>
    </location>
</feature>
<keyword evidence="3 6" id="KW-0812">Transmembrane</keyword>
<reference evidence="7" key="1">
    <citation type="submission" date="2019-09" db="EMBL/GenBank/DDBJ databases">
        <title>Bird 10,000 Genomes (B10K) Project - Family phase.</title>
        <authorList>
            <person name="Zhang G."/>
        </authorList>
    </citation>
    <scope>NUCLEOTIDE SEQUENCE</scope>
    <source>
        <strain evidence="7">B10K-DU-024-03</strain>
        <tissue evidence="7">Muscle</tissue>
    </source>
</reference>
<gene>
    <name evidence="7" type="primary">Tspan3_1</name>
    <name evidence="7" type="ORF">HALSEN_R12958</name>
</gene>
<keyword evidence="5 6" id="KW-0472">Membrane</keyword>
<accession>A0A851Z7E5</accession>
<dbReference type="EMBL" id="WBNJ01000371">
    <property type="protein sequence ID" value="NXD84783.1"/>
    <property type="molecule type" value="Genomic_DNA"/>
</dbReference>
<dbReference type="SUPFAM" id="SSF48652">
    <property type="entry name" value="Tetraspanin"/>
    <property type="match status" value="1"/>
</dbReference>
<evidence type="ECO:0000313" key="8">
    <source>
        <dbReference type="Proteomes" id="UP000648918"/>
    </source>
</evidence>
<name>A0A851Z7E5_9AVES</name>
<sequence length="244" mass="27359">RSFAQFLLKILGFTFWGAAAALAFGGVSVILMHKNYRYLFQESFLSLPGCLAVAAALILLPTGFLAISVSAKGSRCWQGALIYLLLLLFCLEVSSAVLAQFYSIQLASELKSSMGHLFHQYNGTDSQDTVIRAVDAVQRKLQCCGVQNYTDWLNATATSWHLPDEKAHVPKSCCEEKYSDCRGDLDHLEQLFQEGCLKKLNDWLHFVMLYLFWCCVVLSVLELLAGVINGFLMRCQPFHDLQIL</sequence>
<dbReference type="InterPro" id="IPR000301">
    <property type="entry name" value="Tetraspanin_animals"/>
</dbReference>
<comment type="caution">
    <text evidence="7">The sequence shown here is derived from an EMBL/GenBank/DDBJ whole genome shotgun (WGS) entry which is preliminary data.</text>
</comment>
<dbReference type="Proteomes" id="UP000648918">
    <property type="component" value="Unassembled WGS sequence"/>
</dbReference>
<feature type="non-terminal residue" evidence="7">
    <location>
        <position position="244"/>
    </location>
</feature>
<feature type="transmembrane region" description="Helical" evidence="6">
    <location>
        <begin position="207"/>
        <end position="232"/>
    </location>
</feature>
<dbReference type="AlphaFoldDB" id="A0A851Z7E5"/>
<evidence type="ECO:0000256" key="2">
    <source>
        <dbReference type="ARBA" id="ARBA00006840"/>
    </source>
</evidence>
<dbReference type="PANTHER" id="PTHR19282:SF477">
    <property type="entry name" value="TETRASPANIN"/>
    <property type="match status" value="1"/>
</dbReference>